<protein>
    <recommendedName>
        <fullName evidence="1">Antitoxin FitA-like ribbon-helix-helix domain-containing protein</fullName>
    </recommendedName>
</protein>
<evidence type="ECO:0000259" key="1">
    <source>
        <dbReference type="Pfam" id="PF22513"/>
    </source>
</evidence>
<dbReference type="GO" id="GO:0006355">
    <property type="term" value="P:regulation of DNA-templated transcription"/>
    <property type="evidence" value="ECO:0007669"/>
    <property type="project" value="InterPro"/>
</dbReference>
<dbReference type="InterPro" id="IPR010985">
    <property type="entry name" value="Ribbon_hlx_hlx"/>
</dbReference>
<name>A0A653F0I6_MYCKA</name>
<dbReference type="AlphaFoldDB" id="A0A653F0I6"/>
<organism evidence="2">
    <name type="scientific">Mycobacterium kansasii</name>
    <dbReference type="NCBI Taxonomy" id="1768"/>
    <lineage>
        <taxon>Bacteria</taxon>
        <taxon>Bacillati</taxon>
        <taxon>Actinomycetota</taxon>
        <taxon>Actinomycetes</taxon>
        <taxon>Mycobacteriales</taxon>
        <taxon>Mycobacteriaceae</taxon>
        <taxon>Mycobacterium</taxon>
    </lineage>
</organism>
<evidence type="ECO:0000313" key="2">
    <source>
        <dbReference type="EMBL" id="VTP03267.1"/>
    </source>
</evidence>
<gene>
    <name evidence="2" type="ORF">BIN_B_03857</name>
</gene>
<reference evidence="2" key="1">
    <citation type="submission" date="2019-05" db="EMBL/GenBank/DDBJ databases">
        <authorList>
            <person name="Naeem R."/>
            <person name="Antony C."/>
            <person name="Guan Q."/>
        </authorList>
    </citation>
    <scope>NUCLEOTIDE SEQUENCE</scope>
    <source>
        <strain evidence="2">3</strain>
    </source>
</reference>
<dbReference type="EMBL" id="LR589343">
    <property type="protein sequence ID" value="VTP03267.1"/>
    <property type="molecule type" value="Genomic_DNA"/>
</dbReference>
<sequence length="93" mass="10309">MVQKRARTCVKHVLYAYSMSTMVQIRNVPDELVHELKARAAAQRMSLSDFLLARLAEFAQEPALDEVLGRLAALPRRDLGASAAELVGEARSE</sequence>
<feature type="domain" description="Antitoxin FitA-like ribbon-helix-helix" evidence="1">
    <location>
        <begin position="23"/>
        <end position="56"/>
    </location>
</feature>
<dbReference type="Pfam" id="PF22513">
    <property type="entry name" value="FitA-like_RHH"/>
    <property type="match status" value="1"/>
</dbReference>
<proteinExistence type="predicted"/>
<accession>A0A653F0I6</accession>
<dbReference type="SUPFAM" id="SSF47598">
    <property type="entry name" value="Ribbon-helix-helix"/>
    <property type="match status" value="1"/>
</dbReference>
<dbReference type="InterPro" id="IPR053853">
    <property type="entry name" value="FitA-like_RHH"/>
</dbReference>